<dbReference type="Proteomes" id="UP000702952">
    <property type="component" value="Unassembled WGS sequence"/>
</dbReference>
<evidence type="ECO:0000313" key="1">
    <source>
        <dbReference type="EMBL" id="NTC27892.1"/>
    </source>
</evidence>
<dbReference type="EMBL" id="JAAMAY010000007">
    <property type="protein sequence ID" value="NTC27892.1"/>
    <property type="molecule type" value="Genomic_DNA"/>
</dbReference>
<comment type="caution">
    <text evidence="1">The sequence shown here is derived from an EMBL/GenBank/DDBJ whole genome shotgun (WGS) entry which is preliminary data.</text>
</comment>
<dbReference type="RefSeq" id="WP_158007499.1">
    <property type="nucleotide sequence ID" value="NZ_CP123840.1"/>
</dbReference>
<reference evidence="1" key="1">
    <citation type="journal article" date="2020" name="Science">
        <title>Unexpected conservation and global transmission of agrobacterial virulence plasmids.</title>
        <authorList>
            <person name="Weisberg A.J."/>
            <person name="Davis E.W. 2nd"/>
            <person name="Tabima J."/>
            <person name="Belcher M.S."/>
            <person name="Miller M."/>
            <person name="Kuo C.H."/>
            <person name="Loper J.E."/>
            <person name="Grunwald N.J."/>
            <person name="Putnam M.L."/>
            <person name="Chang J.H."/>
        </authorList>
    </citation>
    <scope>NUCLEOTIDE SEQUENCE</scope>
    <source>
        <strain evidence="1">17-1853-1a</strain>
    </source>
</reference>
<name>A0AA44F308_AGRTU</name>
<evidence type="ECO:0000313" key="2">
    <source>
        <dbReference type="Proteomes" id="UP000702952"/>
    </source>
</evidence>
<protein>
    <submittedName>
        <fullName evidence="1">Uncharacterized protein</fullName>
    </submittedName>
</protein>
<gene>
    <name evidence="1" type="ORF">G6M46_06925</name>
</gene>
<proteinExistence type="predicted"/>
<accession>A0AA44F308</accession>
<sequence length="45" mass="4913">MAASSSFLHCLTPHSALTQVPALPTQYDVNAAILETTALRRHQLH</sequence>
<organism evidence="1 2">
    <name type="scientific">Agrobacterium tumefaciens</name>
    <dbReference type="NCBI Taxonomy" id="358"/>
    <lineage>
        <taxon>Bacteria</taxon>
        <taxon>Pseudomonadati</taxon>
        <taxon>Pseudomonadota</taxon>
        <taxon>Alphaproteobacteria</taxon>
        <taxon>Hyphomicrobiales</taxon>
        <taxon>Rhizobiaceae</taxon>
        <taxon>Rhizobium/Agrobacterium group</taxon>
        <taxon>Agrobacterium</taxon>
        <taxon>Agrobacterium tumefaciens complex</taxon>
    </lineage>
</organism>
<dbReference type="AlphaFoldDB" id="A0AA44F308"/>